<organism evidence="2">
    <name type="scientific">Culex pipiens</name>
    <name type="common">House mosquito</name>
    <dbReference type="NCBI Taxonomy" id="7175"/>
    <lineage>
        <taxon>Eukaryota</taxon>
        <taxon>Metazoa</taxon>
        <taxon>Ecdysozoa</taxon>
        <taxon>Arthropoda</taxon>
        <taxon>Hexapoda</taxon>
        <taxon>Insecta</taxon>
        <taxon>Pterygota</taxon>
        <taxon>Neoptera</taxon>
        <taxon>Endopterygota</taxon>
        <taxon>Diptera</taxon>
        <taxon>Nematocera</taxon>
        <taxon>Culicoidea</taxon>
        <taxon>Culicidae</taxon>
        <taxon>Culicinae</taxon>
        <taxon>Culicini</taxon>
        <taxon>Culex</taxon>
        <taxon>Culex</taxon>
    </lineage>
</organism>
<proteinExistence type="predicted"/>
<name>A0A8D7ZWE1_CULPI</name>
<dbReference type="EMBL" id="HBUE01156661">
    <property type="protein sequence ID" value="CAG6508103.1"/>
    <property type="molecule type" value="Transcribed_RNA"/>
</dbReference>
<evidence type="ECO:0000256" key="1">
    <source>
        <dbReference type="SAM" id="Phobius"/>
    </source>
</evidence>
<dbReference type="EMBL" id="HBUE01261773">
    <property type="protein sequence ID" value="CAG6559455.1"/>
    <property type="molecule type" value="Transcribed_RNA"/>
</dbReference>
<dbReference type="EMBL" id="HBUE01001942">
    <property type="protein sequence ID" value="CAG6443992.1"/>
    <property type="molecule type" value="Transcribed_RNA"/>
</dbReference>
<keyword evidence="1" id="KW-0472">Membrane</keyword>
<protein>
    <submittedName>
        <fullName evidence="2">(northern house mosquito) hypothetical protein</fullName>
    </submittedName>
</protein>
<dbReference type="EMBL" id="HBUE01261772">
    <property type="protein sequence ID" value="CAG6559454.1"/>
    <property type="molecule type" value="Transcribed_RNA"/>
</dbReference>
<feature type="transmembrane region" description="Helical" evidence="1">
    <location>
        <begin position="26"/>
        <end position="45"/>
    </location>
</feature>
<feature type="transmembrane region" description="Helical" evidence="1">
    <location>
        <begin position="52"/>
        <end position="74"/>
    </location>
</feature>
<keyword evidence="1" id="KW-1133">Transmembrane helix</keyword>
<sequence length="101" mass="12206">MHCRVNLICFFFDERLSADFFCRDCVFLFSWMQNCFSVLTLFFRLANQRLNFCFVFLSMTWLKVVCASFCYSFGGLSSMLFFRRILFELFDLRCWLHSMLG</sequence>
<dbReference type="AlphaFoldDB" id="A0A8D7ZWE1"/>
<reference evidence="2" key="1">
    <citation type="submission" date="2021-05" db="EMBL/GenBank/DDBJ databases">
        <authorList>
            <person name="Alioto T."/>
            <person name="Alioto T."/>
            <person name="Gomez Garrido J."/>
        </authorList>
    </citation>
    <scope>NUCLEOTIDE SEQUENCE</scope>
</reference>
<accession>A0A8D7ZWE1</accession>
<keyword evidence="1" id="KW-0812">Transmembrane</keyword>
<dbReference type="EMBL" id="HBUE01156662">
    <property type="protein sequence ID" value="CAG6508104.1"/>
    <property type="molecule type" value="Transcribed_RNA"/>
</dbReference>
<evidence type="ECO:0000313" key="2">
    <source>
        <dbReference type="EMBL" id="CAG6443992.1"/>
    </source>
</evidence>